<dbReference type="Proteomes" id="UP000266272">
    <property type="component" value="Unassembled WGS sequence"/>
</dbReference>
<dbReference type="OrthoDB" id="2021159at2759"/>
<dbReference type="InterPro" id="IPR008927">
    <property type="entry name" value="6-PGluconate_DH-like_C_sf"/>
</dbReference>
<dbReference type="InterPro" id="IPR006176">
    <property type="entry name" value="3-OHacyl-CoA_DH_NAD-bd"/>
</dbReference>
<keyword evidence="2" id="KW-0560">Oxidoreductase</keyword>
<dbReference type="PROSITE" id="PS00067">
    <property type="entry name" value="3HCDH"/>
    <property type="match status" value="1"/>
</dbReference>
<dbReference type="PANTHER" id="PTHR48075:SF1">
    <property type="entry name" value="LAMBDA-CRYSTALLIN HOMOLOG"/>
    <property type="match status" value="1"/>
</dbReference>
<evidence type="ECO:0000256" key="2">
    <source>
        <dbReference type="ARBA" id="ARBA00023002"/>
    </source>
</evidence>
<reference evidence="6 7" key="1">
    <citation type="journal article" date="2018" name="PLoS Pathog.">
        <title>Evolution of structural diversity of trichothecenes, a family of toxins produced by plant pathogenic and entomopathogenic fungi.</title>
        <authorList>
            <person name="Proctor R.H."/>
            <person name="McCormick S.P."/>
            <person name="Kim H.S."/>
            <person name="Cardoza R.E."/>
            <person name="Stanley A.M."/>
            <person name="Lindo L."/>
            <person name="Kelly A."/>
            <person name="Brown D.W."/>
            <person name="Lee T."/>
            <person name="Vaughan M.M."/>
            <person name="Alexander N.J."/>
            <person name="Busman M."/>
            <person name="Gutierrez S."/>
        </authorList>
    </citation>
    <scope>NUCLEOTIDE SEQUENCE [LARGE SCALE GENOMIC DNA]</scope>
    <source>
        <strain evidence="6 7">IBT 40837</strain>
    </source>
</reference>
<evidence type="ECO:0000259" key="4">
    <source>
        <dbReference type="Pfam" id="PF00725"/>
    </source>
</evidence>
<protein>
    <submittedName>
        <fullName evidence="6">3-hydroxyacyl-dehyrogenase</fullName>
    </submittedName>
</protein>
<dbReference type="GO" id="GO:0006631">
    <property type="term" value="P:fatty acid metabolic process"/>
    <property type="evidence" value="ECO:0007669"/>
    <property type="project" value="InterPro"/>
</dbReference>
<dbReference type="InterPro" id="IPR006108">
    <property type="entry name" value="3HC_DH_C"/>
</dbReference>
<dbReference type="InterPro" id="IPR006180">
    <property type="entry name" value="3-OHacyl-CoA_DH_CS"/>
</dbReference>
<dbReference type="EMBL" id="PXOA01000391">
    <property type="protein sequence ID" value="RFU76003.1"/>
    <property type="molecule type" value="Genomic_DNA"/>
</dbReference>
<dbReference type="Pfam" id="PF02737">
    <property type="entry name" value="3HCDH_N"/>
    <property type="match status" value="1"/>
</dbReference>
<evidence type="ECO:0000259" key="5">
    <source>
        <dbReference type="Pfam" id="PF02737"/>
    </source>
</evidence>
<evidence type="ECO:0000256" key="3">
    <source>
        <dbReference type="SAM" id="Phobius"/>
    </source>
</evidence>
<dbReference type="Pfam" id="PF00725">
    <property type="entry name" value="3HCDH"/>
    <property type="match status" value="1"/>
</dbReference>
<keyword evidence="3" id="KW-0812">Transmembrane</keyword>
<keyword evidence="7" id="KW-1185">Reference proteome</keyword>
<dbReference type="STRING" id="490622.A0A395NJJ3"/>
<dbReference type="InterPro" id="IPR036291">
    <property type="entry name" value="NAD(P)-bd_dom_sf"/>
</dbReference>
<feature type="domain" description="3-hydroxyacyl-CoA dehydrogenase NAD binding" evidence="5">
    <location>
        <begin position="9"/>
        <end position="184"/>
    </location>
</feature>
<evidence type="ECO:0000256" key="1">
    <source>
        <dbReference type="ARBA" id="ARBA00009463"/>
    </source>
</evidence>
<gene>
    <name evidence="6" type="ORF">TARUN_6213</name>
</gene>
<sequence>MPHPQEIRTVGVIGTGVIGLSWITLFLSKGLRVIVSDPAPNAVDQLRSYIAKQWPVMEKLGLEKGASQTSFEFVDEIFDHLDKIDFIQENGPERLDFKQELFAKLDSLAPEHVILSSSSSGLPSSQFIGNCDRKPSRILIGHPFNPPHLVPLVEVVPHPGTDATATARAMDFYRSLGKQPILVRTETPGFVANRLQAALLAEAYSLVKREVVSATDVDAAVTTSLGPRWALTGPLMTNALGGGGSAEGFRHLLEHIGVASQIWLEDMRAKEFDWSVDSREKLVEEVAKMFAGMKGTSEELIKQRDEALIELLKLKKNGSLLV</sequence>
<comment type="similarity">
    <text evidence="1">Belongs to the 3-hydroxyacyl-CoA dehydrogenase family.</text>
</comment>
<evidence type="ECO:0000313" key="7">
    <source>
        <dbReference type="Proteomes" id="UP000266272"/>
    </source>
</evidence>
<feature type="domain" description="3-hydroxyacyl-CoA dehydrogenase C-terminal" evidence="4">
    <location>
        <begin position="189"/>
        <end position="242"/>
    </location>
</feature>
<dbReference type="InterPro" id="IPR013328">
    <property type="entry name" value="6PGD_dom2"/>
</dbReference>
<dbReference type="SUPFAM" id="SSF51735">
    <property type="entry name" value="NAD(P)-binding Rossmann-fold domains"/>
    <property type="match status" value="1"/>
</dbReference>
<dbReference type="SUPFAM" id="SSF48179">
    <property type="entry name" value="6-phosphogluconate dehydrogenase C-terminal domain-like"/>
    <property type="match status" value="1"/>
</dbReference>
<name>A0A395NJJ3_TRIAR</name>
<keyword evidence="3" id="KW-1133">Transmembrane helix</keyword>
<dbReference type="PANTHER" id="PTHR48075">
    <property type="entry name" value="3-HYDROXYACYL-COA DEHYDROGENASE FAMILY PROTEIN"/>
    <property type="match status" value="1"/>
</dbReference>
<proteinExistence type="inferred from homology"/>
<dbReference type="Gene3D" id="1.10.1040.10">
    <property type="entry name" value="N-(1-d-carboxylethyl)-l-norvaline Dehydrogenase, domain 2"/>
    <property type="match status" value="1"/>
</dbReference>
<dbReference type="Gene3D" id="3.40.50.720">
    <property type="entry name" value="NAD(P)-binding Rossmann-like Domain"/>
    <property type="match status" value="1"/>
</dbReference>
<evidence type="ECO:0000313" key="6">
    <source>
        <dbReference type="EMBL" id="RFU76003.1"/>
    </source>
</evidence>
<dbReference type="AlphaFoldDB" id="A0A395NJJ3"/>
<keyword evidence="3" id="KW-0472">Membrane</keyword>
<organism evidence="6 7">
    <name type="scientific">Trichoderma arundinaceum</name>
    <dbReference type="NCBI Taxonomy" id="490622"/>
    <lineage>
        <taxon>Eukaryota</taxon>
        <taxon>Fungi</taxon>
        <taxon>Dikarya</taxon>
        <taxon>Ascomycota</taxon>
        <taxon>Pezizomycotina</taxon>
        <taxon>Sordariomycetes</taxon>
        <taxon>Hypocreomycetidae</taxon>
        <taxon>Hypocreales</taxon>
        <taxon>Hypocreaceae</taxon>
        <taxon>Trichoderma</taxon>
    </lineage>
</organism>
<dbReference type="GO" id="GO:0050104">
    <property type="term" value="F:L-gulonate 3-dehydrogenase activity"/>
    <property type="evidence" value="ECO:0007669"/>
    <property type="project" value="TreeGrafter"/>
</dbReference>
<dbReference type="GO" id="GO:0070403">
    <property type="term" value="F:NAD+ binding"/>
    <property type="evidence" value="ECO:0007669"/>
    <property type="project" value="InterPro"/>
</dbReference>
<feature type="transmembrane region" description="Helical" evidence="3">
    <location>
        <begin position="7"/>
        <end position="27"/>
    </location>
</feature>
<accession>A0A395NJJ3</accession>
<comment type="caution">
    <text evidence="6">The sequence shown here is derived from an EMBL/GenBank/DDBJ whole genome shotgun (WGS) entry which is preliminary data.</text>
</comment>